<feature type="domain" description="Phosphatidic acid phosphatase type 2/haloperoxidase" evidence="8">
    <location>
        <begin position="213"/>
        <end position="352"/>
    </location>
</feature>
<keyword evidence="3 7" id="KW-0812">Transmembrane</keyword>
<gene>
    <name evidence="9" type="ORF">STCU_09704</name>
</gene>
<evidence type="ECO:0000256" key="4">
    <source>
        <dbReference type="ARBA" id="ARBA00022989"/>
    </source>
</evidence>
<feature type="transmembrane region" description="Helical" evidence="7">
    <location>
        <begin position="98"/>
        <end position="120"/>
    </location>
</feature>
<comment type="similarity">
    <text evidence="2">Belongs to the PA-phosphatase related phosphoesterase family.</text>
</comment>
<evidence type="ECO:0000256" key="2">
    <source>
        <dbReference type="ARBA" id="ARBA00008816"/>
    </source>
</evidence>
<evidence type="ECO:0000256" key="5">
    <source>
        <dbReference type="ARBA" id="ARBA00023136"/>
    </source>
</evidence>
<organism evidence="9 10">
    <name type="scientific">Strigomonas culicis</name>
    <dbReference type="NCBI Taxonomy" id="28005"/>
    <lineage>
        <taxon>Eukaryota</taxon>
        <taxon>Discoba</taxon>
        <taxon>Euglenozoa</taxon>
        <taxon>Kinetoplastea</taxon>
        <taxon>Metakinetoplastina</taxon>
        <taxon>Trypanosomatida</taxon>
        <taxon>Trypanosomatidae</taxon>
        <taxon>Strigomonadinae</taxon>
        <taxon>Strigomonas</taxon>
    </lineage>
</organism>
<keyword evidence="10" id="KW-1185">Reference proteome</keyword>
<dbReference type="InterPro" id="IPR000326">
    <property type="entry name" value="PAP2/HPO"/>
</dbReference>
<dbReference type="Proteomes" id="UP000015354">
    <property type="component" value="Unassembled WGS sequence"/>
</dbReference>
<dbReference type="Pfam" id="PF01569">
    <property type="entry name" value="PAP2"/>
    <property type="match status" value="1"/>
</dbReference>
<sequence>MRRAADCSRIGSGRLCNYESVSCRPFFFCVWLLLVRTSGGSQSSICSFCSSKHLYLCVPLSARVLHDMWIPSSIPFFSLVASYTWTSSRLSRLSSVRLFLASIYVLSFSCIAMASCGESFRKHFMLWRIPDYLTIGVLAAIAGPIGAKVHPHCRSFSWDDPTISHPAERDIFPTYSAIIAVVLVALLYLVGELVSRWHRPAGRRSMLLHLNGWILTHLYSVVLAFAIVNILKLYAGRLRPRFLAALAAEGITQATAGSFTAAQICHAAREARVSFPSGHSGTAFSGYVPPVLYLFGLCRSLNGGHFWVKTLCLLPLVLPITIAVSRTVDYHHNFDDVLCGSLIGASCGVVAVVAAFRPSARGEWTLRDAPDDTPAAAAACGAAGDEAHLMAQPRTASDNPIEPPSDAAGREARDSTHDRADARPAKGSVSPVLPFIDRQGDVVVRDGRP</sequence>
<comment type="caution">
    <text evidence="9">The sequence shown here is derived from an EMBL/GenBank/DDBJ whole genome shotgun (WGS) entry which is preliminary data.</text>
</comment>
<dbReference type="Gene3D" id="1.20.144.10">
    <property type="entry name" value="Phosphatidic acid phosphatase type 2/haloperoxidase"/>
    <property type="match status" value="1"/>
</dbReference>
<name>S9TL45_9TRYP</name>
<reference evidence="9 10" key="1">
    <citation type="journal article" date="2013" name="PLoS ONE">
        <title>Predicting the Proteins of Angomonas deanei, Strigomonas culicis and Their Respective Endosymbionts Reveals New Aspects of the Trypanosomatidae Family.</title>
        <authorList>
            <person name="Motta M.C."/>
            <person name="Martins A.C."/>
            <person name="de Souza S.S."/>
            <person name="Catta-Preta C.M."/>
            <person name="Silva R."/>
            <person name="Klein C.C."/>
            <person name="de Almeida L.G."/>
            <person name="de Lima Cunha O."/>
            <person name="Ciapina L.P."/>
            <person name="Brocchi M."/>
            <person name="Colabardini A.C."/>
            <person name="de Araujo Lima B."/>
            <person name="Machado C.R."/>
            <person name="de Almeida Soares C.M."/>
            <person name="Probst C.M."/>
            <person name="de Menezes C.B."/>
            <person name="Thompson C.E."/>
            <person name="Bartholomeu D.C."/>
            <person name="Gradia D.F."/>
            <person name="Pavoni D.P."/>
            <person name="Grisard E.C."/>
            <person name="Fantinatti-Garboggini F."/>
            <person name="Marchini F.K."/>
            <person name="Rodrigues-Luiz G.F."/>
            <person name="Wagner G."/>
            <person name="Goldman G.H."/>
            <person name="Fietto J.L."/>
            <person name="Elias M.C."/>
            <person name="Goldman M.H."/>
            <person name="Sagot M.F."/>
            <person name="Pereira M."/>
            <person name="Stoco P.H."/>
            <person name="de Mendonca-Neto R.P."/>
            <person name="Teixeira S.M."/>
            <person name="Maciel T.E."/>
            <person name="de Oliveira Mendes T.A."/>
            <person name="Urmenyi T.P."/>
            <person name="de Souza W."/>
            <person name="Schenkman S."/>
            <person name="de Vasconcelos A.T."/>
        </authorList>
    </citation>
    <scope>NUCLEOTIDE SEQUENCE [LARGE SCALE GENOMIC DNA]</scope>
</reference>
<proteinExistence type="inferred from homology"/>
<feature type="transmembrane region" description="Helical" evidence="7">
    <location>
        <begin position="210"/>
        <end position="231"/>
    </location>
</feature>
<dbReference type="GO" id="GO:0006644">
    <property type="term" value="P:phospholipid metabolic process"/>
    <property type="evidence" value="ECO:0007669"/>
    <property type="project" value="InterPro"/>
</dbReference>
<dbReference type="GO" id="GO:0046839">
    <property type="term" value="P:phospholipid dephosphorylation"/>
    <property type="evidence" value="ECO:0007669"/>
    <property type="project" value="TreeGrafter"/>
</dbReference>
<evidence type="ECO:0000313" key="9">
    <source>
        <dbReference type="EMBL" id="EPY18932.1"/>
    </source>
</evidence>
<dbReference type="InterPro" id="IPR036938">
    <property type="entry name" value="PAP2/HPO_sf"/>
</dbReference>
<evidence type="ECO:0000256" key="6">
    <source>
        <dbReference type="SAM" id="MobiDB-lite"/>
    </source>
</evidence>
<dbReference type="EMBL" id="ATMH01009704">
    <property type="protein sequence ID" value="EPY18932.1"/>
    <property type="molecule type" value="Genomic_DNA"/>
</dbReference>
<evidence type="ECO:0000256" key="1">
    <source>
        <dbReference type="ARBA" id="ARBA00004141"/>
    </source>
</evidence>
<dbReference type="PANTHER" id="PTHR10165:SF35">
    <property type="entry name" value="RE23632P"/>
    <property type="match status" value="1"/>
</dbReference>
<dbReference type="InterPro" id="IPR043216">
    <property type="entry name" value="PAP-like"/>
</dbReference>
<evidence type="ECO:0000256" key="3">
    <source>
        <dbReference type="ARBA" id="ARBA00022692"/>
    </source>
</evidence>
<accession>S9TL45</accession>
<feature type="transmembrane region" description="Helical" evidence="7">
    <location>
        <begin position="171"/>
        <end position="190"/>
    </location>
</feature>
<feature type="transmembrane region" description="Helical" evidence="7">
    <location>
        <begin position="306"/>
        <end position="325"/>
    </location>
</feature>
<evidence type="ECO:0000256" key="7">
    <source>
        <dbReference type="SAM" id="Phobius"/>
    </source>
</evidence>
<feature type="transmembrane region" description="Helical" evidence="7">
    <location>
        <begin position="132"/>
        <end position="150"/>
    </location>
</feature>
<dbReference type="OrthoDB" id="8907274at2759"/>
<dbReference type="SMART" id="SM00014">
    <property type="entry name" value="acidPPc"/>
    <property type="match status" value="1"/>
</dbReference>
<evidence type="ECO:0000313" key="10">
    <source>
        <dbReference type="Proteomes" id="UP000015354"/>
    </source>
</evidence>
<keyword evidence="5 7" id="KW-0472">Membrane</keyword>
<feature type="compositionally biased region" description="Basic and acidic residues" evidence="6">
    <location>
        <begin position="408"/>
        <end position="424"/>
    </location>
</feature>
<feature type="region of interest" description="Disordered" evidence="6">
    <location>
        <begin position="393"/>
        <end position="432"/>
    </location>
</feature>
<dbReference type="GO" id="GO:0016020">
    <property type="term" value="C:membrane"/>
    <property type="evidence" value="ECO:0007669"/>
    <property type="project" value="UniProtKB-SubCell"/>
</dbReference>
<feature type="transmembrane region" description="Helical" evidence="7">
    <location>
        <begin position="337"/>
        <end position="356"/>
    </location>
</feature>
<keyword evidence="4 7" id="KW-1133">Transmembrane helix</keyword>
<dbReference type="AlphaFoldDB" id="S9TL45"/>
<dbReference type="GO" id="GO:0008195">
    <property type="term" value="F:phosphatidate phosphatase activity"/>
    <property type="evidence" value="ECO:0007669"/>
    <property type="project" value="TreeGrafter"/>
</dbReference>
<dbReference type="SUPFAM" id="SSF48317">
    <property type="entry name" value="Acid phosphatase/Vanadium-dependent haloperoxidase"/>
    <property type="match status" value="1"/>
</dbReference>
<protein>
    <submittedName>
        <fullName evidence="9">Phosphatidate phosphatase</fullName>
    </submittedName>
</protein>
<dbReference type="PANTHER" id="PTHR10165">
    <property type="entry name" value="LIPID PHOSPHATE PHOSPHATASE"/>
    <property type="match status" value="1"/>
</dbReference>
<comment type="subcellular location">
    <subcellularLocation>
        <location evidence="1">Membrane</location>
        <topology evidence="1">Multi-pass membrane protein</topology>
    </subcellularLocation>
</comment>
<evidence type="ECO:0000259" key="8">
    <source>
        <dbReference type="SMART" id="SM00014"/>
    </source>
</evidence>